<dbReference type="Proteomes" id="UP000310314">
    <property type="component" value="Unassembled WGS sequence"/>
</dbReference>
<dbReference type="Pfam" id="PF10988">
    <property type="entry name" value="DUF2807"/>
    <property type="match status" value="1"/>
</dbReference>
<reference evidence="3 4" key="1">
    <citation type="submission" date="2019-05" db="EMBL/GenBank/DDBJ databases">
        <authorList>
            <person name="Zhang J.-Y."/>
            <person name="Feg X."/>
            <person name="Du Z.-J."/>
        </authorList>
    </citation>
    <scope>NUCLEOTIDE SEQUENCE [LARGE SCALE GENOMIC DNA]</scope>
    <source>
        <strain evidence="3 4">RZ26</strain>
    </source>
</reference>
<dbReference type="InterPro" id="IPR021255">
    <property type="entry name" value="DUF2807"/>
</dbReference>
<comment type="caution">
    <text evidence="3">The sequence shown here is derived from an EMBL/GenBank/DDBJ whole genome shotgun (WGS) entry which is preliminary data.</text>
</comment>
<name>A0A5S3PU75_9FLAO</name>
<organism evidence="3 4">
    <name type="scientific">Maribacter algarum</name>
    <name type="common">ex Zhang et al. 2020</name>
    <dbReference type="NCBI Taxonomy" id="2578118"/>
    <lineage>
        <taxon>Bacteria</taxon>
        <taxon>Pseudomonadati</taxon>
        <taxon>Bacteroidota</taxon>
        <taxon>Flavobacteriia</taxon>
        <taxon>Flavobacteriales</taxon>
        <taxon>Flavobacteriaceae</taxon>
        <taxon>Maribacter</taxon>
    </lineage>
</organism>
<feature type="signal peptide" evidence="1">
    <location>
        <begin position="1"/>
        <end position="21"/>
    </location>
</feature>
<protein>
    <recommendedName>
        <fullName evidence="2">Putative auto-transporter adhesin head GIN domain-containing protein</fullName>
    </recommendedName>
</protein>
<accession>A0A5S3PU75</accession>
<feature type="domain" description="Putative auto-transporter adhesin head GIN" evidence="2">
    <location>
        <begin position="26"/>
        <end position="146"/>
    </location>
</feature>
<keyword evidence="4" id="KW-1185">Reference proteome</keyword>
<dbReference type="AlphaFoldDB" id="A0A5S3PU75"/>
<gene>
    <name evidence="3" type="ORF">FEE95_13450</name>
</gene>
<proteinExistence type="predicted"/>
<feature type="chain" id="PRO_5024377524" description="Putative auto-transporter adhesin head GIN domain-containing protein" evidence="1">
    <location>
        <begin position="22"/>
        <end position="159"/>
    </location>
</feature>
<keyword evidence="1" id="KW-0732">Signal</keyword>
<dbReference type="RefSeq" id="WP_138658502.1">
    <property type="nucleotide sequence ID" value="NZ_VATY01000002.1"/>
</dbReference>
<dbReference type="Gene3D" id="2.160.20.120">
    <property type="match status" value="1"/>
</dbReference>
<evidence type="ECO:0000259" key="2">
    <source>
        <dbReference type="Pfam" id="PF10988"/>
    </source>
</evidence>
<evidence type="ECO:0000313" key="3">
    <source>
        <dbReference type="EMBL" id="TMM57483.1"/>
    </source>
</evidence>
<evidence type="ECO:0000313" key="4">
    <source>
        <dbReference type="Proteomes" id="UP000310314"/>
    </source>
</evidence>
<evidence type="ECO:0000256" key="1">
    <source>
        <dbReference type="SAM" id="SignalP"/>
    </source>
</evidence>
<sequence>MKTLFYLVILLSTLYSFSQNAETLKNFESIESNIGAKIHIVKNKTHKIAISSAPDTSSFIYWEVENGNLKIRSKTSNLNYETIEITIYTPSLQVLALSNGGVITMDEKFSRLQSLVVSAGDRAIVDLSNIEFNTLITTSSDTGEVRYKSVNTLVRSSKE</sequence>
<dbReference type="EMBL" id="VATY01000002">
    <property type="protein sequence ID" value="TMM57483.1"/>
    <property type="molecule type" value="Genomic_DNA"/>
</dbReference>